<evidence type="ECO:0000313" key="3">
    <source>
        <dbReference type="EMBL" id="CAE8702470.1"/>
    </source>
</evidence>
<accession>A0A813KEV9</accession>
<gene>
    <name evidence="2" type="ORF">PGLA1383_LOCUS49909</name>
    <name evidence="3" type="ORF">PGLA2088_LOCUS32437</name>
</gene>
<proteinExistence type="predicted"/>
<dbReference type="Proteomes" id="UP000626109">
    <property type="component" value="Unassembled WGS sequence"/>
</dbReference>
<evidence type="ECO:0000313" key="4">
    <source>
        <dbReference type="Proteomes" id="UP000626109"/>
    </source>
</evidence>
<reference evidence="3" key="1">
    <citation type="submission" date="2021-02" db="EMBL/GenBank/DDBJ databases">
        <authorList>
            <person name="Dougan E. K."/>
            <person name="Rhodes N."/>
            <person name="Thang M."/>
            <person name="Chan C."/>
        </authorList>
    </citation>
    <scope>NUCLEOTIDE SEQUENCE</scope>
</reference>
<dbReference type="EMBL" id="CAJNNW010030107">
    <property type="protein sequence ID" value="CAE8702470.1"/>
    <property type="molecule type" value="Genomic_DNA"/>
</dbReference>
<dbReference type="Proteomes" id="UP000654075">
    <property type="component" value="Unassembled WGS sequence"/>
</dbReference>
<dbReference type="AlphaFoldDB" id="A0A813KEV9"/>
<evidence type="ECO:0000256" key="1">
    <source>
        <dbReference type="SAM" id="MobiDB-lite"/>
    </source>
</evidence>
<name>A0A813KEV9_POLGL</name>
<evidence type="ECO:0000313" key="5">
    <source>
        <dbReference type="Proteomes" id="UP000654075"/>
    </source>
</evidence>
<feature type="region of interest" description="Disordered" evidence="1">
    <location>
        <begin position="204"/>
        <end position="233"/>
    </location>
</feature>
<dbReference type="EMBL" id="CAJNNV010030952">
    <property type="protein sequence ID" value="CAE8634258.1"/>
    <property type="molecule type" value="Genomic_DNA"/>
</dbReference>
<dbReference type="OrthoDB" id="413817at2759"/>
<keyword evidence="5" id="KW-1185">Reference proteome</keyword>
<protein>
    <submittedName>
        <fullName evidence="3">Uncharacterized protein</fullName>
    </submittedName>
</protein>
<comment type="caution">
    <text evidence="3">The sequence shown here is derived from an EMBL/GenBank/DDBJ whole genome shotgun (WGS) entry which is preliminary data.</text>
</comment>
<organism evidence="3 4">
    <name type="scientific">Polarella glacialis</name>
    <name type="common">Dinoflagellate</name>
    <dbReference type="NCBI Taxonomy" id="89957"/>
    <lineage>
        <taxon>Eukaryota</taxon>
        <taxon>Sar</taxon>
        <taxon>Alveolata</taxon>
        <taxon>Dinophyceae</taxon>
        <taxon>Suessiales</taxon>
        <taxon>Suessiaceae</taxon>
        <taxon>Polarella</taxon>
    </lineage>
</organism>
<sequence>MPADEPEAEPRDVERLIELLRRHRKRGPDGSGLLRVRSDAVIPDGTNRERTGLSLEHIHYLAGLFASKGFQPRVNGRGHDVPVYIHEAPPSQFGTTALRRWRTSTAATPGFPTTSLPENAQEFYCSLGNGHFSQALNLFRRGCKCIFTSDTYSTASDANLIEALELGVPSLVLSNDISVTDRKFVSLMLNRQAAQNWIISDDGEVTEKSETSVEGAEKEEDEEEEKSSQFDALSKDLDADELSALVRIKLGIDVDEAKGNYRSKL</sequence>
<evidence type="ECO:0000313" key="2">
    <source>
        <dbReference type="EMBL" id="CAE8634258.1"/>
    </source>
</evidence>